<keyword evidence="2" id="KW-1185">Reference proteome</keyword>
<proteinExistence type="predicted"/>
<organism evidence="1 2">
    <name type="scientific">Hominisplanchenecus murintestinalis</name>
    <dbReference type="NCBI Taxonomy" id="2941517"/>
    <lineage>
        <taxon>Bacteria</taxon>
        <taxon>Bacillati</taxon>
        <taxon>Bacillota</taxon>
        <taxon>Clostridia</taxon>
        <taxon>Lachnospirales</taxon>
        <taxon>Lachnospiraceae</taxon>
        <taxon>Hominisplanchenecus</taxon>
    </lineage>
</organism>
<dbReference type="EMBL" id="SRZB01000066">
    <property type="protein sequence ID" value="TGX96367.1"/>
    <property type="molecule type" value="Genomic_DNA"/>
</dbReference>
<evidence type="ECO:0000313" key="1">
    <source>
        <dbReference type="EMBL" id="TGX96367.1"/>
    </source>
</evidence>
<comment type="caution">
    <text evidence="1">The sequence shown here is derived from an EMBL/GenBank/DDBJ whole genome shotgun (WGS) entry which is preliminary data.</text>
</comment>
<evidence type="ECO:0000313" key="2">
    <source>
        <dbReference type="Proteomes" id="UP000307720"/>
    </source>
</evidence>
<dbReference type="Proteomes" id="UP000307720">
    <property type="component" value="Unassembled WGS sequence"/>
</dbReference>
<name>A0AC61QV82_9FIRM</name>
<gene>
    <name evidence="1" type="ORF">E5357_16355</name>
</gene>
<sequence>MAKKVDITEKLSFDGNPSLVIKGKELEVHADAATALKVMDTLSDDPGPKQVVAMYKLLFPDESRKAIDKMHLNFQDFKTVVKGAITLITGEDGEEPGEAATHTTT</sequence>
<protein>
    <submittedName>
        <fullName evidence="1">Uncharacterized protein</fullName>
    </submittedName>
</protein>
<accession>A0AC61QV82</accession>
<reference evidence="1" key="1">
    <citation type="submission" date="2019-04" db="EMBL/GenBank/DDBJ databases">
        <title>Microbes associate with the intestines of laboratory mice.</title>
        <authorList>
            <person name="Navarre W."/>
            <person name="Wong E."/>
            <person name="Huang K."/>
            <person name="Tropini C."/>
            <person name="Ng K."/>
            <person name="Yu B."/>
        </authorList>
    </citation>
    <scope>NUCLEOTIDE SEQUENCE</scope>
    <source>
        <strain evidence="1">NM72_1-8</strain>
    </source>
</reference>